<organism evidence="11 12">
    <name type="scientific">Mesorhizobium robiniae</name>
    <dbReference type="NCBI Taxonomy" id="559315"/>
    <lineage>
        <taxon>Bacteria</taxon>
        <taxon>Pseudomonadati</taxon>
        <taxon>Pseudomonadota</taxon>
        <taxon>Alphaproteobacteria</taxon>
        <taxon>Hyphomicrobiales</taxon>
        <taxon>Phyllobacteriaceae</taxon>
        <taxon>Mesorhizobium</taxon>
    </lineage>
</organism>
<feature type="transmembrane region" description="Helical" evidence="9">
    <location>
        <begin position="224"/>
        <end position="242"/>
    </location>
</feature>
<proteinExistence type="inferred from homology"/>
<evidence type="ECO:0000313" key="11">
    <source>
        <dbReference type="EMBL" id="MET3577922.1"/>
    </source>
</evidence>
<evidence type="ECO:0000256" key="1">
    <source>
        <dbReference type="ARBA" id="ARBA00004651"/>
    </source>
</evidence>
<evidence type="ECO:0000256" key="4">
    <source>
        <dbReference type="ARBA" id="ARBA00022692"/>
    </source>
</evidence>
<keyword evidence="6" id="KW-0653">Protein transport</keyword>
<dbReference type="PANTHER" id="PTHR43386:SF1">
    <property type="entry name" value="D,D-DIPEPTIDE TRANSPORT SYSTEM PERMEASE PROTEIN DDPC-RELATED"/>
    <property type="match status" value="1"/>
</dbReference>
<dbReference type="InterPro" id="IPR035906">
    <property type="entry name" value="MetI-like_sf"/>
</dbReference>
<reference evidence="11 12" key="1">
    <citation type="submission" date="2024-06" db="EMBL/GenBank/DDBJ databases">
        <title>Genomic Encyclopedia of Type Strains, Phase IV (KMG-IV): sequencing the most valuable type-strain genomes for metagenomic binning, comparative biology and taxonomic classification.</title>
        <authorList>
            <person name="Goeker M."/>
        </authorList>
    </citation>
    <scope>NUCLEOTIDE SEQUENCE [LARGE SCALE GENOMIC DNA]</scope>
    <source>
        <strain evidence="11 12">DSM 100022</strain>
    </source>
</reference>
<keyword evidence="3" id="KW-1003">Cell membrane</keyword>
<dbReference type="PROSITE" id="PS50928">
    <property type="entry name" value="ABC_TM1"/>
    <property type="match status" value="1"/>
</dbReference>
<keyword evidence="2 9" id="KW-0813">Transport</keyword>
<feature type="transmembrane region" description="Helical" evidence="9">
    <location>
        <begin position="98"/>
        <end position="122"/>
    </location>
</feature>
<evidence type="ECO:0000313" key="12">
    <source>
        <dbReference type="Proteomes" id="UP001549204"/>
    </source>
</evidence>
<evidence type="ECO:0000259" key="10">
    <source>
        <dbReference type="PROSITE" id="PS50928"/>
    </source>
</evidence>
<evidence type="ECO:0000256" key="5">
    <source>
        <dbReference type="ARBA" id="ARBA00022856"/>
    </source>
</evidence>
<dbReference type="EMBL" id="JBEPMC010000002">
    <property type="protein sequence ID" value="MET3577922.1"/>
    <property type="molecule type" value="Genomic_DNA"/>
</dbReference>
<evidence type="ECO:0000256" key="2">
    <source>
        <dbReference type="ARBA" id="ARBA00022448"/>
    </source>
</evidence>
<sequence length="294" mass="31229">MSATDSPASTLPPDNTGRRGPMAEVFYSLLRSGIFLTGLAIVLFWVICALFGEHFVPYDPLADDIINALAPPSAEHWFGTDQIGRDVFSRVIVGSRDILTVAPLATLLATVAGTALGLFTGYFRGIVDDVISRILEAFMAIPVVIVALLAIVALGTSKATVIVVIGLSFAPIIARTVRSAVLAERELDYVAAAQLRHESALHTMFVEILPNVIPPILVETTVRLGYAIFAVATLSFMGFGIQPPSPDWGLSISSNYGMIGGGFWWTVLFDALAIASLVIGVNLVTDGVQGALND</sequence>
<dbReference type="Proteomes" id="UP001549204">
    <property type="component" value="Unassembled WGS sequence"/>
</dbReference>
<evidence type="ECO:0000256" key="6">
    <source>
        <dbReference type="ARBA" id="ARBA00022927"/>
    </source>
</evidence>
<feature type="transmembrane region" description="Helical" evidence="9">
    <location>
        <begin position="134"/>
        <end position="153"/>
    </location>
</feature>
<keyword evidence="5" id="KW-0571">Peptide transport</keyword>
<comment type="caution">
    <text evidence="11">The sequence shown here is derived from an EMBL/GenBank/DDBJ whole genome shotgun (WGS) entry which is preliminary data.</text>
</comment>
<evidence type="ECO:0000256" key="8">
    <source>
        <dbReference type="ARBA" id="ARBA00023136"/>
    </source>
</evidence>
<comment type="similarity">
    <text evidence="9">Belongs to the binding-protein-dependent transport system permease family.</text>
</comment>
<dbReference type="SUPFAM" id="SSF161098">
    <property type="entry name" value="MetI-like"/>
    <property type="match status" value="1"/>
</dbReference>
<dbReference type="RefSeq" id="WP_354488366.1">
    <property type="nucleotide sequence ID" value="NZ_JBEPMC010000002.1"/>
</dbReference>
<name>A0ABV2GI82_9HYPH</name>
<evidence type="ECO:0000256" key="9">
    <source>
        <dbReference type="RuleBase" id="RU363032"/>
    </source>
</evidence>
<dbReference type="InterPro" id="IPR000515">
    <property type="entry name" value="MetI-like"/>
</dbReference>
<keyword evidence="8 9" id="KW-0472">Membrane</keyword>
<feature type="transmembrane region" description="Helical" evidence="9">
    <location>
        <begin position="159"/>
        <end position="177"/>
    </location>
</feature>
<dbReference type="CDD" id="cd06261">
    <property type="entry name" value="TM_PBP2"/>
    <property type="match status" value="1"/>
</dbReference>
<accession>A0ABV2GI82</accession>
<feature type="transmembrane region" description="Helical" evidence="9">
    <location>
        <begin position="262"/>
        <end position="284"/>
    </location>
</feature>
<feature type="transmembrane region" description="Helical" evidence="9">
    <location>
        <begin position="28"/>
        <end position="52"/>
    </location>
</feature>
<gene>
    <name evidence="11" type="ORF">ABID19_000939</name>
</gene>
<comment type="subcellular location">
    <subcellularLocation>
        <location evidence="1 9">Cell membrane</location>
        <topology evidence="1 9">Multi-pass membrane protein</topology>
    </subcellularLocation>
</comment>
<feature type="domain" description="ABC transmembrane type-1" evidence="10">
    <location>
        <begin position="95"/>
        <end position="285"/>
    </location>
</feature>
<keyword evidence="12" id="KW-1185">Reference proteome</keyword>
<dbReference type="Gene3D" id="1.10.3720.10">
    <property type="entry name" value="MetI-like"/>
    <property type="match status" value="1"/>
</dbReference>
<dbReference type="PANTHER" id="PTHR43386">
    <property type="entry name" value="OLIGOPEPTIDE TRANSPORT SYSTEM PERMEASE PROTEIN APPC"/>
    <property type="match status" value="1"/>
</dbReference>
<keyword evidence="7 9" id="KW-1133">Transmembrane helix</keyword>
<dbReference type="InterPro" id="IPR050366">
    <property type="entry name" value="BP-dependent_transpt_permease"/>
</dbReference>
<dbReference type="Pfam" id="PF12911">
    <property type="entry name" value="OppC_N"/>
    <property type="match status" value="1"/>
</dbReference>
<dbReference type="InterPro" id="IPR025966">
    <property type="entry name" value="OppC_N"/>
</dbReference>
<protein>
    <submittedName>
        <fullName evidence="11">Peptide/nickel transport system permease protein</fullName>
    </submittedName>
</protein>
<evidence type="ECO:0000256" key="7">
    <source>
        <dbReference type="ARBA" id="ARBA00022989"/>
    </source>
</evidence>
<evidence type="ECO:0000256" key="3">
    <source>
        <dbReference type="ARBA" id="ARBA00022475"/>
    </source>
</evidence>
<keyword evidence="4 9" id="KW-0812">Transmembrane</keyword>
<dbReference type="Pfam" id="PF00528">
    <property type="entry name" value="BPD_transp_1"/>
    <property type="match status" value="1"/>
</dbReference>